<evidence type="ECO:0000256" key="2">
    <source>
        <dbReference type="ARBA" id="ARBA00023172"/>
    </source>
</evidence>
<accession>A0A449AQC0</accession>
<dbReference type="RefSeq" id="WP_004794472.1">
    <property type="nucleotide sequence ID" value="NZ_LR215010.1"/>
</dbReference>
<keyword evidence="1" id="KW-0227">DNA damage</keyword>
<feature type="domain" description="DNA replication/recombination mediator RecO N-terminal" evidence="4">
    <location>
        <begin position="1"/>
        <end position="80"/>
    </location>
</feature>
<dbReference type="InterPro" id="IPR037278">
    <property type="entry name" value="ARFGAP/RecO"/>
</dbReference>
<protein>
    <submittedName>
        <fullName evidence="5">Recombinational DNA repair protein O</fullName>
    </submittedName>
</protein>
<dbReference type="GO" id="GO:0006310">
    <property type="term" value="P:DNA recombination"/>
    <property type="evidence" value="ECO:0007669"/>
    <property type="project" value="UniProtKB-KW"/>
</dbReference>
<dbReference type="Proteomes" id="UP000290495">
    <property type="component" value="Chromosome"/>
</dbReference>
<proteinExistence type="predicted"/>
<dbReference type="Pfam" id="PF11967">
    <property type="entry name" value="RecO_N"/>
    <property type="match status" value="1"/>
</dbReference>
<evidence type="ECO:0000256" key="3">
    <source>
        <dbReference type="ARBA" id="ARBA00023204"/>
    </source>
</evidence>
<dbReference type="GO" id="GO:0006302">
    <property type="term" value="P:double-strand break repair"/>
    <property type="evidence" value="ECO:0007669"/>
    <property type="project" value="TreeGrafter"/>
</dbReference>
<dbReference type="EMBL" id="LR215010">
    <property type="protein sequence ID" value="VEU68701.1"/>
    <property type="molecule type" value="Genomic_DNA"/>
</dbReference>
<dbReference type="AlphaFoldDB" id="A0A449AQC0"/>
<dbReference type="InterPro" id="IPR022572">
    <property type="entry name" value="DNA_rep/recomb_RecO_N"/>
</dbReference>
<evidence type="ECO:0000313" key="6">
    <source>
        <dbReference type="Proteomes" id="UP000290495"/>
    </source>
</evidence>
<dbReference type="InterPro" id="IPR012340">
    <property type="entry name" value="NA-bd_OB-fold"/>
</dbReference>
<gene>
    <name evidence="5" type="primary">recO</name>
    <name evidence="5" type="ORF">NCTC10146_00149</name>
</gene>
<dbReference type="NCBIfam" id="TIGR00613">
    <property type="entry name" value="reco"/>
    <property type="match status" value="1"/>
</dbReference>
<keyword evidence="3" id="KW-0234">DNA repair</keyword>
<evidence type="ECO:0000256" key="1">
    <source>
        <dbReference type="ARBA" id="ARBA00022763"/>
    </source>
</evidence>
<dbReference type="Pfam" id="PF02565">
    <property type="entry name" value="RecO_C"/>
    <property type="match status" value="1"/>
</dbReference>
<dbReference type="InterPro" id="IPR003717">
    <property type="entry name" value="RecO"/>
</dbReference>
<keyword evidence="2" id="KW-0233">DNA recombination</keyword>
<dbReference type="PANTHER" id="PTHR33991">
    <property type="entry name" value="DNA REPAIR PROTEIN RECO"/>
    <property type="match status" value="1"/>
</dbReference>
<dbReference type="SUPFAM" id="SSF57863">
    <property type="entry name" value="ArfGap/RecO-like zinc finger"/>
    <property type="match status" value="1"/>
</dbReference>
<dbReference type="SUPFAM" id="SSF50249">
    <property type="entry name" value="Nucleic acid-binding proteins"/>
    <property type="match status" value="1"/>
</dbReference>
<dbReference type="GO" id="GO:0043590">
    <property type="term" value="C:bacterial nucleoid"/>
    <property type="evidence" value="ECO:0007669"/>
    <property type="project" value="TreeGrafter"/>
</dbReference>
<dbReference type="Gene3D" id="2.40.50.140">
    <property type="entry name" value="Nucleic acid-binding proteins"/>
    <property type="match status" value="1"/>
</dbReference>
<dbReference type="PANTHER" id="PTHR33991:SF1">
    <property type="entry name" value="DNA REPAIR PROTEIN RECO"/>
    <property type="match status" value="1"/>
</dbReference>
<sequence length="224" mass="26344">MSTRISKAIVLDIKLNDDSNHIVTFFTSDGVLRLLATGIHKINSKNKNNLHLGSIVEIEFFSARLKNKVGRLKTVNIEKIFDLTNVSKIYFFSRIKKLFLNIKEPNHLFELYLRVFDFINKEYYNKLLTFFYAQSLFYFGINPSYDSCRLCNSKSNLINFHLEKGGFICNRHGDEITHESIEYLNAIWASFHSFKKYLIITDFNLDYNIRAKYINIIKEAGYYI</sequence>
<evidence type="ECO:0000259" key="4">
    <source>
        <dbReference type="Pfam" id="PF11967"/>
    </source>
</evidence>
<name>A0A449AQC0_9BACT</name>
<reference evidence="5 6" key="1">
    <citation type="submission" date="2019-01" db="EMBL/GenBank/DDBJ databases">
        <authorList>
            <consortium name="Pathogen Informatics"/>
        </authorList>
    </citation>
    <scope>NUCLEOTIDE SEQUENCE [LARGE SCALE GENOMIC DNA]</scope>
    <source>
        <strain evidence="5 6">NCTC10146</strain>
    </source>
</reference>
<organism evidence="5 6">
    <name type="scientific">Mycoplasmopsis canis</name>
    <dbReference type="NCBI Taxonomy" id="29555"/>
    <lineage>
        <taxon>Bacteria</taxon>
        <taxon>Bacillati</taxon>
        <taxon>Mycoplasmatota</taxon>
        <taxon>Mycoplasmoidales</taxon>
        <taxon>Metamycoplasmataceae</taxon>
        <taxon>Mycoplasmopsis</taxon>
    </lineage>
</organism>
<evidence type="ECO:0000313" key="5">
    <source>
        <dbReference type="EMBL" id="VEU68701.1"/>
    </source>
</evidence>